<sequence length="72" mass="8223">NVSFVGADNPDDSEKTQARVTFFILGSNEDSIQLRKRLLELSSEKIAKELDSYNMRFKIQEPTIYVESPVTI</sequence>
<evidence type="ECO:0000313" key="1">
    <source>
        <dbReference type="EMBL" id="MBE9068939.1"/>
    </source>
</evidence>
<protein>
    <submittedName>
        <fullName evidence="1">Mechanosensitive ion channel family protein</fullName>
    </submittedName>
</protein>
<keyword evidence="2" id="KW-1185">Reference proteome</keyword>
<accession>A0A928ZWX1</accession>
<evidence type="ECO:0000313" key="2">
    <source>
        <dbReference type="Proteomes" id="UP000615026"/>
    </source>
</evidence>
<organism evidence="1 2">
    <name type="scientific">Leptolyngbya cf. ectocarpi LEGE 11479</name>
    <dbReference type="NCBI Taxonomy" id="1828722"/>
    <lineage>
        <taxon>Bacteria</taxon>
        <taxon>Bacillati</taxon>
        <taxon>Cyanobacteriota</taxon>
        <taxon>Cyanophyceae</taxon>
        <taxon>Leptolyngbyales</taxon>
        <taxon>Leptolyngbyaceae</taxon>
        <taxon>Leptolyngbya group</taxon>
        <taxon>Leptolyngbya</taxon>
    </lineage>
</organism>
<gene>
    <name evidence="1" type="ORF">IQ260_20045</name>
</gene>
<name>A0A928ZWX1_LEPEC</name>
<dbReference type="Proteomes" id="UP000615026">
    <property type="component" value="Unassembled WGS sequence"/>
</dbReference>
<comment type="caution">
    <text evidence="1">The sequence shown here is derived from an EMBL/GenBank/DDBJ whole genome shotgun (WGS) entry which is preliminary data.</text>
</comment>
<dbReference type="EMBL" id="JADEXP010000217">
    <property type="protein sequence ID" value="MBE9068939.1"/>
    <property type="molecule type" value="Genomic_DNA"/>
</dbReference>
<feature type="non-terminal residue" evidence="1">
    <location>
        <position position="1"/>
    </location>
</feature>
<proteinExistence type="predicted"/>
<reference evidence="1" key="1">
    <citation type="submission" date="2020-10" db="EMBL/GenBank/DDBJ databases">
        <authorList>
            <person name="Castelo-Branco R."/>
            <person name="Eusebio N."/>
            <person name="Adriana R."/>
            <person name="Vieira A."/>
            <person name="Brugerolle De Fraissinette N."/>
            <person name="Rezende De Castro R."/>
            <person name="Schneider M.P."/>
            <person name="Vasconcelos V."/>
            <person name="Leao P.N."/>
        </authorList>
    </citation>
    <scope>NUCLEOTIDE SEQUENCE</scope>
    <source>
        <strain evidence="1">LEGE 11479</strain>
    </source>
</reference>
<dbReference type="AlphaFoldDB" id="A0A928ZWX1"/>